<sequence>MDIAGLEDDPDFWDMDIEEHCRDGLPDKPKKSKGASKPMLESPNPEPLVVPTKPKAPARKPMLESPKPEAPPTKPKASARKPADRRLEQLESLHERLSVATNLKLSQGHRLKLDSAAELKRKRKPMPKFNIDFAEIKDLETSGTKGYDEVELGDDDDDMPEAFEIMRTLSSPAGARTPPSETTYSSSDDVDSLIRAVPLDDIEGSEPRRLESSQKKRKSPPPPVRKRNRTLSISPPKKRSCYETSHSALQSKRIDVCFNLSTILFIHRYFSQRNVRFQEPSPPEVIDECEERLFLPNLSDSDPETTQNLDARLELVYSNRASNVDDDDYSLGSDEYLEVELATPNLTTSNSTPSNELEDDTPLKLTMFTYTETNDKMRMGKDELAEDLTNTTEINDPEDEFAELDAWLNSAAVDII</sequence>
<reference evidence="2" key="2">
    <citation type="submission" date="2021-10" db="EMBL/GenBank/DDBJ databases">
        <title>Phylogenomics reveals ancestral predisposition of the termite-cultivated fungus Termitomyces towards a domesticated lifestyle.</title>
        <authorList>
            <person name="Auxier B."/>
            <person name="Grum-Grzhimaylo A."/>
            <person name="Cardenas M.E."/>
            <person name="Lodge J.D."/>
            <person name="Laessoe T."/>
            <person name="Pedersen O."/>
            <person name="Smith M.E."/>
            <person name="Kuyper T.W."/>
            <person name="Franco-Molano E.A."/>
            <person name="Baroni T.J."/>
            <person name="Aanen D.K."/>
        </authorList>
    </citation>
    <scope>NUCLEOTIDE SEQUENCE</scope>
    <source>
        <strain evidence="2">AP01</strain>
        <tissue evidence="2">Mycelium</tissue>
    </source>
</reference>
<keyword evidence="3" id="KW-1185">Reference proteome</keyword>
<feature type="compositionally biased region" description="Basic and acidic residues" evidence="1">
    <location>
        <begin position="18"/>
        <end position="29"/>
    </location>
</feature>
<feature type="region of interest" description="Disordered" evidence="1">
    <location>
        <begin position="1"/>
        <end position="93"/>
    </location>
</feature>
<evidence type="ECO:0000313" key="2">
    <source>
        <dbReference type="EMBL" id="KAG5647299.1"/>
    </source>
</evidence>
<gene>
    <name evidence="2" type="ORF">DXG03_000836</name>
</gene>
<dbReference type="AlphaFoldDB" id="A0A9P7GCX4"/>
<reference evidence="2" key="1">
    <citation type="submission" date="2020-07" db="EMBL/GenBank/DDBJ databases">
        <authorList>
            <person name="Nieuwenhuis M."/>
            <person name="Van De Peppel L.J.J."/>
        </authorList>
    </citation>
    <scope>NUCLEOTIDE SEQUENCE</scope>
    <source>
        <strain evidence="2">AP01</strain>
        <tissue evidence="2">Mycelium</tissue>
    </source>
</reference>
<dbReference type="EMBL" id="JABCKV010000011">
    <property type="protein sequence ID" value="KAG5647299.1"/>
    <property type="molecule type" value="Genomic_DNA"/>
</dbReference>
<proteinExistence type="predicted"/>
<name>A0A9P7GCX4_9AGAR</name>
<accession>A0A9P7GCX4</accession>
<feature type="compositionally biased region" description="Basic and acidic residues" evidence="1">
    <location>
        <begin position="205"/>
        <end position="214"/>
    </location>
</feature>
<feature type="compositionally biased region" description="Basic and acidic residues" evidence="1">
    <location>
        <begin position="81"/>
        <end position="93"/>
    </location>
</feature>
<evidence type="ECO:0000256" key="1">
    <source>
        <dbReference type="SAM" id="MobiDB-lite"/>
    </source>
</evidence>
<protein>
    <submittedName>
        <fullName evidence="2">Uncharacterized protein</fullName>
    </submittedName>
</protein>
<dbReference type="OrthoDB" id="3040857at2759"/>
<evidence type="ECO:0000313" key="3">
    <source>
        <dbReference type="Proteomes" id="UP000775547"/>
    </source>
</evidence>
<organism evidence="2 3">
    <name type="scientific">Asterophora parasitica</name>
    <dbReference type="NCBI Taxonomy" id="117018"/>
    <lineage>
        <taxon>Eukaryota</taxon>
        <taxon>Fungi</taxon>
        <taxon>Dikarya</taxon>
        <taxon>Basidiomycota</taxon>
        <taxon>Agaricomycotina</taxon>
        <taxon>Agaricomycetes</taxon>
        <taxon>Agaricomycetidae</taxon>
        <taxon>Agaricales</taxon>
        <taxon>Tricholomatineae</taxon>
        <taxon>Lyophyllaceae</taxon>
        <taxon>Asterophora</taxon>
    </lineage>
</organism>
<dbReference type="Proteomes" id="UP000775547">
    <property type="component" value="Unassembled WGS sequence"/>
</dbReference>
<feature type="region of interest" description="Disordered" evidence="1">
    <location>
        <begin position="163"/>
        <end position="240"/>
    </location>
</feature>
<feature type="compositionally biased region" description="Basic residues" evidence="1">
    <location>
        <begin position="215"/>
        <end position="229"/>
    </location>
</feature>
<comment type="caution">
    <text evidence="2">The sequence shown here is derived from an EMBL/GenBank/DDBJ whole genome shotgun (WGS) entry which is preliminary data.</text>
</comment>
<feature type="compositionally biased region" description="Acidic residues" evidence="1">
    <location>
        <begin position="1"/>
        <end position="17"/>
    </location>
</feature>